<evidence type="ECO:0000259" key="7">
    <source>
        <dbReference type="Pfam" id="PF05425"/>
    </source>
</evidence>
<feature type="transmembrane region" description="Helical" evidence="6">
    <location>
        <begin position="274"/>
        <end position="295"/>
    </location>
</feature>
<protein>
    <submittedName>
        <fullName evidence="8">Copper-resistance membrane protein</fullName>
    </submittedName>
</protein>
<dbReference type="EMBL" id="FCOA02000056">
    <property type="protein sequence ID" value="SAK97179.1"/>
    <property type="molecule type" value="Genomic_DNA"/>
</dbReference>
<reference evidence="8" key="1">
    <citation type="submission" date="2016-01" db="EMBL/GenBank/DDBJ databases">
        <authorList>
            <person name="Peeters C."/>
        </authorList>
    </citation>
    <scope>NUCLEOTIDE SEQUENCE</scope>
    <source>
        <strain evidence="8">LMG 29322</strain>
    </source>
</reference>
<dbReference type="Pfam" id="PF05425">
    <property type="entry name" value="CopD"/>
    <property type="match status" value="1"/>
</dbReference>
<evidence type="ECO:0000313" key="8">
    <source>
        <dbReference type="EMBL" id="SAK97179.1"/>
    </source>
</evidence>
<organism evidence="8 9">
    <name type="scientific">Caballeronia hypogeia</name>
    <dbReference type="NCBI Taxonomy" id="1777140"/>
    <lineage>
        <taxon>Bacteria</taxon>
        <taxon>Pseudomonadati</taxon>
        <taxon>Pseudomonadota</taxon>
        <taxon>Betaproteobacteria</taxon>
        <taxon>Burkholderiales</taxon>
        <taxon>Burkholderiaceae</taxon>
        <taxon>Caballeronia</taxon>
    </lineage>
</organism>
<keyword evidence="5 6" id="KW-0472">Membrane</keyword>
<feature type="transmembrane region" description="Helical" evidence="6">
    <location>
        <begin position="45"/>
        <end position="66"/>
    </location>
</feature>
<keyword evidence="9" id="KW-1185">Reference proteome</keyword>
<keyword evidence="4 6" id="KW-1133">Transmembrane helix</keyword>
<dbReference type="PANTHER" id="PTHR34820">
    <property type="entry name" value="INNER MEMBRANE PROTEIN YEBZ"/>
    <property type="match status" value="1"/>
</dbReference>
<dbReference type="GO" id="GO:0005886">
    <property type="term" value="C:plasma membrane"/>
    <property type="evidence" value="ECO:0007669"/>
    <property type="project" value="UniProtKB-SubCell"/>
</dbReference>
<evidence type="ECO:0000256" key="6">
    <source>
        <dbReference type="SAM" id="Phobius"/>
    </source>
</evidence>
<evidence type="ECO:0000256" key="2">
    <source>
        <dbReference type="ARBA" id="ARBA00022475"/>
    </source>
</evidence>
<keyword evidence="2" id="KW-1003">Cell membrane</keyword>
<feature type="domain" description="Copper resistance protein D" evidence="7">
    <location>
        <begin position="189"/>
        <end position="295"/>
    </location>
</feature>
<comment type="subcellular location">
    <subcellularLocation>
        <location evidence="1">Cell membrane</location>
        <topology evidence="1">Multi-pass membrane protein</topology>
    </subcellularLocation>
</comment>
<evidence type="ECO:0000256" key="5">
    <source>
        <dbReference type="ARBA" id="ARBA00023136"/>
    </source>
</evidence>
<dbReference type="PANTHER" id="PTHR34820:SF4">
    <property type="entry name" value="INNER MEMBRANE PROTEIN YEBZ"/>
    <property type="match status" value="1"/>
</dbReference>
<evidence type="ECO:0000256" key="1">
    <source>
        <dbReference type="ARBA" id="ARBA00004651"/>
    </source>
</evidence>
<dbReference type="STRING" id="1777140.AWB79_07429"/>
<feature type="transmembrane region" description="Helical" evidence="6">
    <location>
        <begin position="118"/>
        <end position="138"/>
    </location>
</feature>
<dbReference type="GO" id="GO:0006825">
    <property type="term" value="P:copper ion transport"/>
    <property type="evidence" value="ECO:0007669"/>
    <property type="project" value="InterPro"/>
</dbReference>
<accession>A0A158DRA7</accession>
<feature type="transmembrane region" description="Helical" evidence="6">
    <location>
        <begin position="187"/>
        <end position="211"/>
    </location>
</feature>
<keyword evidence="3 6" id="KW-0812">Transmembrane</keyword>
<dbReference type="InterPro" id="IPR032694">
    <property type="entry name" value="CopC/D"/>
</dbReference>
<evidence type="ECO:0000256" key="4">
    <source>
        <dbReference type="ARBA" id="ARBA00022989"/>
    </source>
</evidence>
<evidence type="ECO:0000256" key="3">
    <source>
        <dbReference type="ARBA" id="ARBA00022692"/>
    </source>
</evidence>
<name>A0A158DRA7_9BURK</name>
<proteinExistence type="predicted"/>
<feature type="transmembrane region" description="Helical" evidence="6">
    <location>
        <begin position="150"/>
        <end position="175"/>
    </location>
</feature>
<gene>
    <name evidence="8" type="ORF">AWB79_07429</name>
</gene>
<dbReference type="PROSITE" id="PS51257">
    <property type="entry name" value="PROKAR_LIPOPROTEIN"/>
    <property type="match status" value="1"/>
</dbReference>
<dbReference type="InterPro" id="IPR008457">
    <property type="entry name" value="Cu-R_CopD_dom"/>
</dbReference>
<feature type="transmembrane region" description="Helical" evidence="6">
    <location>
        <begin position="231"/>
        <end position="253"/>
    </location>
</feature>
<dbReference type="Proteomes" id="UP000054851">
    <property type="component" value="Unassembled WGS sequence"/>
</dbReference>
<comment type="caution">
    <text evidence="8">The sequence shown here is derived from an EMBL/GenBank/DDBJ whole genome shotgun (WGS) entry which is preliminary data.</text>
</comment>
<evidence type="ECO:0000313" key="9">
    <source>
        <dbReference type="Proteomes" id="UP000054851"/>
    </source>
</evidence>
<dbReference type="AlphaFoldDB" id="A0A158DRA7"/>
<sequence length="328" mass="34115">MKVYRLVIAQIVLAAVQDVLAAVAAGALACAIMTMRCGLLGWERLRALRTASSTVLVFSALVYLWLQAAIMSGSPLADAGSAITTVVTQSHFDRAWSLGFAGALPATLSGQRKESGSALFALGLMLWVAAKAATSYAADSGDFSWREAIHVVHLFATAFWAGSVIVDAILLTGMLRVASGGARQRAAFCSALSHLATSALVIVLVTGLYSVLQDGPHVGAAVLQMMYGRVLAGKLACVALAILLGGWNRAVVLPNLRTCAEQNGPGCLAHQRRFDVALAVEAVAMLAVLSLAALLGHTAPTVGSSRSISVFPMPNDRAPHHFSTALPG</sequence>